<keyword evidence="7" id="KW-1185">Reference proteome</keyword>
<dbReference type="InterPro" id="IPR002129">
    <property type="entry name" value="PyrdxlP-dep_de-COase"/>
</dbReference>
<gene>
    <name evidence="6" type="ORF">BOTBODRAFT_108992</name>
</gene>
<sequence length="1001" mass="112326">MHTHSNGTYNALHPRHNRVGAWFMGPKGENFKYMKQYLDHIIDEHRYARLAYYPKDRAFITKEMQTSPNFQEELTDLDRTLKTLSRFLAEHSTPCWSPRYNAHMLIDASMPAMLGYITTMLFNPNNVATEAGPFTSYIEKVVGLQLCRMLGYNTAEGTSEPVAWGHIACDGSVANLESIWIARNMKFYPLSLFNAMTPGSPLFFVADTFEVTLCTGVKKLYRDCLPWELLNLTADAIMDLPTRLALQYGISSEFLMNALDPHLIQSVGKDSLERQFYFKTPKYMVSITKHYSWPKGAAITGIGASNIIDIPVDNSARMDIAALDRLLEQCLAEKMPIYAVTAIMGSTEHGAIDPLSQVCKLRQKYQQRGLSFLIHADGAWGGYFGTMLHEPTRTDKSVDPHDGYFPELALQSYTQNEIRHYKYADSFTLDPHKTGYIPYPAGGLCYRDGRMRHFITWTNPMVWKESDGDDGMGVYGVEGSKPGAAPVAAWVAHEVIGLHKHGYGALLGEAAFGAVKMYSHWVTMDIGHPSLLVVPFNMLPAEKEGADPKAIMDQRLFIRDKIISRDNLELVNDPEASALLHNIGSDLLVNAFACNFRINGRVNDDITEANYFNTRLYEELSISAAEDTSRNKPIILMSTTLAQSKYGSCADNFKKRLGLAGEQDLVVLTNTVMSPFPTDHNFSKVVADAFQEVAEKVMKECAVRNEVRPTKHAFIVQGTDTLYLVYLPMFHMASYRHQLILTADIPHSVVQKCNASRSLEPNSVFTICTAEPDEIPRMLRDGVFKAHLYRGTPSPDVAPFVGGFHLTNVRAVVNRPLHPRYLDLNYPQRMPFYLYGSLEEPHIDHILLRAPNAMITSSVCLRLDSSYPRLDFNKTLIAVMDNVYEHAMMPLRPGAAPVGFVPGATFKVSIYSPANEFEGPNIMSNLGSPLNTGTITLTDNLFVDSTMVNRDPGRKSAKDELRVSDMRTFDMNDTSHSHKHSKRASAYKGWKEAWESALEAR</sequence>
<evidence type="ECO:0000256" key="1">
    <source>
        <dbReference type="ARBA" id="ARBA00001933"/>
    </source>
</evidence>
<evidence type="ECO:0000256" key="3">
    <source>
        <dbReference type="ARBA" id="ARBA00023239"/>
    </source>
</evidence>
<dbReference type="InParanoid" id="A0A067MKD8"/>
<feature type="modified residue" description="N6-(pyridoxal phosphate)lysine" evidence="4">
    <location>
        <position position="433"/>
    </location>
</feature>
<dbReference type="Gene3D" id="3.40.640.10">
    <property type="entry name" value="Type I PLP-dependent aspartate aminotransferase-like (Major domain)"/>
    <property type="match status" value="1"/>
</dbReference>
<dbReference type="PANTHER" id="PTHR42735:SF4">
    <property type="entry name" value="PYRIDOXAL PHOSPHATE-DEPENDENT DECARBOXYLASE FAMILY PROTEIN"/>
    <property type="match status" value="1"/>
</dbReference>
<proteinExistence type="predicted"/>
<evidence type="ECO:0000313" key="7">
    <source>
        <dbReference type="Proteomes" id="UP000027195"/>
    </source>
</evidence>
<organism evidence="6 7">
    <name type="scientific">Botryobasidium botryosum (strain FD-172 SS1)</name>
    <dbReference type="NCBI Taxonomy" id="930990"/>
    <lineage>
        <taxon>Eukaryota</taxon>
        <taxon>Fungi</taxon>
        <taxon>Dikarya</taxon>
        <taxon>Basidiomycota</taxon>
        <taxon>Agaricomycotina</taxon>
        <taxon>Agaricomycetes</taxon>
        <taxon>Cantharellales</taxon>
        <taxon>Botryobasidiaceae</taxon>
        <taxon>Botryobasidium</taxon>
    </lineage>
</organism>
<evidence type="ECO:0000256" key="4">
    <source>
        <dbReference type="PIRSR" id="PIRSR602129-50"/>
    </source>
</evidence>
<dbReference type="InterPro" id="IPR015421">
    <property type="entry name" value="PyrdxlP-dep_Trfase_major"/>
</dbReference>
<dbReference type="AlphaFoldDB" id="A0A067MKD8"/>
<evidence type="ECO:0000259" key="5">
    <source>
        <dbReference type="Pfam" id="PF21391"/>
    </source>
</evidence>
<dbReference type="Pfam" id="PF00282">
    <property type="entry name" value="Pyridoxal_deC"/>
    <property type="match status" value="1"/>
</dbReference>
<keyword evidence="2 4" id="KW-0663">Pyridoxal phosphate</keyword>
<keyword evidence="3" id="KW-0456">Lyase</keyword>
<dbReference type="GO" id="GO:0030170">
    <property type="term" value="F:pyridoxal phosphate binding"/>
    <property type="evidence" value="ECO:0007669"/>
    <property type="project" value="InterPro"/>
</dbReference>
<dbReference type="PANTHER" id="PTHR42735">
    <property type="match status" value="1"/>
</dbReference>
<dbReference type="EMBL" id="KL198033">
    <property type="protein sequence ID" value="KDQ15195.1"/>
    <property type="molecule type" value="Genomic_DNA"/>
</dbReference>
<dbReference type="STRING" id="930990.A0A067MKD8"/>
<dbReference type="OrthoDB" id="2161780at2759"/>
<dbReference type="SUPFAM" id="SSF53383">
    <property type="entry name" value="PLP-dependent transferases"/>
    <property type="match status" value="1"/>
</dbReference>
<dbReference type="Pfam" id="PF21391">
    <property type="entry name" value="tyr_de_CO2_C"/>
    <property type="match status" value="1"/>
</dbReference>
<dbReference type="GO" id="GO:0016830">
    <property type="term" value="F:carbon-carbon lyase activity"/>
    <property type="evidence" value="ECO:0007669"/>
    <property type="project" value="InterPro"/>
</dbReference>
<feature type="domain" description="L-tyrosine decarboxylase C-terminal" evidence="5">
    <location>
        <begin position="595"/>
        <end position="692"/>
    </location>
</feature>
<dbReference type="GO" id="GO:0019752">
    <property type="term" value="P:carboxylic acid metabolic process"/>
    <property type="evidence" value="ECO:0007669"/>
    <property type="project" value="InterPro"/>
</dbReference>
<dbReference type="InterPro" id="IPR015424">
    <property type="entry name" value="PyrdxlP-dep_Trfase"/>
</dbReference>
<evidence type="ECO:0000256" key="2">
    <source>
        <dbReference type="ARBA" id="ARBA00022898"/>
    </source>
</evidence>
<protein>
    <recommendedName>
        <fullName evidence="5">L-tyrosine decarboxylase C-terminal domain-containing protein</fullName>
    </recommendedName>
</protein>
<dbReference type="InterPro" id="IPR049373">
    <property type="entry name" value="TyrDC_C"/>
</dbReference>
<name>A0A067MKD8_BOTB1</name>
<dbReference type="InterPro" id="IPR050477">
    <property type="entry name" value="GrpII_AminoAcid_Decarb"/>
</dbReference>
<accession>A0A067MKD8</accession>
<dbReference type="Proteomes" id="UP000027195">
    <property type="component" value="Unassembled WGS sequence"/>
</dbReference>
<evidence type="ECO:0000313" key="6">
    <source>
        <dbReference type="EMBL" id="KDQ15195.1"/>
    </source>
</evidence>
<comment type="cofactor">
    <cofactor evidence="1 4">
        <name>pyridoxal 5'-phosphate</name>
        <dbReference type="ChEBI" id="CHEBI:597326"/>
    </cofactor>
</comment>
<reference evidence="7" key="1">
    <citation type="journal article" date="2014" name="Proc. Natl. Acad. Sci. U.S.A.">
        <title>Extensive sampling of basidiomycete genomes demonstrates inadequacy of the white-rot/brown-rot paradigm for wood decay fungi.</title>
        <authorList>
            <person name="Riley R."/>
            <person name="Salamov A.A."/>
            <person name="Brown D.W."/>
            <person name="Nagy L.G."/>
            <person name="Floudas D."/>
            <person name="Held B.W."/>
            <person name="Levasseur A."/>
            <person name="Lombard V."/>
            <person name="Morin E."/>
            <person name="Otillar R."/>
            <person name="Lindquist E.A."/>
            <person name="Sun H."/>
            <person name="LaButti K.M."/>
            <person name="Schmutz J."/>
            <person name="Jabbour D."/>
            <person name="Luo H."/>
            <person name="Baker S.E."/>
            <person name="Pisabarro A.G."/>
            <person name="Walton J.D."/>
            <person name="Blanchette R.A."/>
            <person name="Henrissat B."/>
            <person name="Martin F."/>
            <person name="Cullen D."/>
            <person name="Hibbett D.S."/>
            <person name="Grigoriev I.V."/>
        </authorList>
    </citation>
    <scope>NUCLEOTIDE SEQUENCE [LARGE SCALE GENOMIC DNA]</scope>
    <source>
        <strain evidence="7">FD-172 SS1</strain>
    </source>
</reference>
<dbReference type="HOGENOM" id="CLU_005446_1_0_1"/>